<organism evidence="1 2">
    <name type="scientific">Trametes pubescens</name>
    <name type="common">White-rot fungus</name>
    <dbReference type="NCBI Taxonomy" id="154538"/>
    <lineage>
        <taxon>Eukaryota</taxon>
        <taxon>Fungi</taxon>
        <taxon>Dikarya</taxon>
        <taxon>Basidiomycota</taxon>
        <taxon>Agaricomycotina</taxon>
        <taxon>Agaricomycetes</taxon>
        <taxon>Polyporales</taxon>
        <taxon>Polyporaceae</taxon>
        <taxon>Trametes</taxon>
    </lineage>
</organism>
<sequence length="487" mass="54208">MSPTLDVLPGELLYDIVLHFDQDSFKQSLLALSRAIPRSPVPTFLLFEKIHLEHGDQVFKLYRRLRHASEDAARVREFSFESWIVDADIFVNLMALLPSLTSLKMYIGPNFAPEHLEEIFQPPPLSSWPEPALPILSIVQDPLDPDLAPTNFAQPLVFFRLDPLSALAVSPLADHLKQFRLRIPGRQIARHLHTIMHSFPALEFLDLSTSNVGSHDVAGLLGRLRELQILVLDGCPIVSQRVDVQIDAGDPFLQWAELGEALALAGVARATEREKRLRAWADAYYAAENEQEAAEKGKKARRGRKGLATATISLRAPEPERVLQPSRDIPPVRIPKRDQRIRVLPPAPVLDSLATSFPGTLTADVYEEVKEAFERGWAVGIARLQAIRLRHLTSWRNGVSRVVRFADRGSVEWEEEEEYGEEGLIGLVEVTGENAFMLDVVGDDQTLGSAGTGHSCPLLCVAGPERDAAHVDGCGHRAGWNIYKDEI</sequence>
<dbReference type="EMBL" id="MNAD01000991">
    <property type="protein sequence ID" value="OJT08972.1"/>
    <property type="molecule type" value="Genomic_DNA"/>
</dbReference>
<evidence type="ECO:0000313" key="2">
    <source>
        <dbReference type="Proteomes" id="UP000184267"/>
    </source>
</evidence>
<reference evidence="1 2" key="1">
    <citation type="submission" date="2016-10" db="EMBL/GenBank/DDBJ databases">
        <title>Genome sequence of the basidiomycete white-rot fungus Trametes pubescens.</title>
        <authorList>
            <person name="Makela M.R."/>
            <person name="Granchi Z."/>
            <person name="Peng M."/>
            <person name="De Vries R.P."/>
            <person name="Grigoriev I."/>
            <person name="Riley R."/>
            <person name="Hilden K."/>
        </authorList>
    </citation>
    <scope>NUCLEOTIDE SEQUENCE [LARGE SCALE GENOMIC DNA]</scope>
    <source>
        <strain evidence="1 2">FBCC735</strain>
    </source>
</reference>
<evidence type="ECO:0000313" key="1">
    <source>
        <dbReference type="EMBL" id="OJT08972.1"/>
    </source>
</evidence>
<keyword evidence="2" id="KW-1185">Reference proteome</keyword>
<name>A0A1M2VN52_TRAPU</name>
<dbReference type="OMA" id="ILGWATH"/>
<accession>A0A1M2VN52</accession>
<dbReference type="Proteomes" id="UP000184267">
    <property type="component" value="Unassembled WGS sequence"/>
</dbReference>
<evidence type="ECO:0008006" key="3">
    <source>
        <dbReference type="Google" id="ProtNLM"/>
    </source>
</evidence>
<gene>
    <name evidence="1" type="ORF">TRAPUB_106</name>
</gene>
<dbReference type="AlphaFoldDB" id="A0A1M2VN52"/>
<comment type="caution">
    <text evidence="1">The sequence shown here is derived from an EMBL/GenBank/DDBJ whole genome shotgun (WGS) entry which is preliminary data.</text>
</comment>
<protein>
    <recommendedName>
        <fullName evidence="3">F-box domain-containing protein</fullName>
    </recommendedName>
</protein>
<dbReference type="OrthoDB" id="3353982at2759"/>
<proteinExistence type="predicted"/>